<dbReference type="SMART" id="SM00382">
    <property type="entry name" value="AAA"/>
    <property type="match status" value="1"/>
</dbReference>
<feature type="transmembrane region" description="Helical" evidence="9">
    <location>
        <begin position="35"/>
        <end position="56"/>
    </location>
</feature>
<evidence type="ECO:0000256" key="3">
    <source>
        <dbReference type="ARBA" id="ARBA00022475"/>
    </source>
</evidence>
<evidence type="ECO:0000256" key="8">
    <source>
        <dbReference type="ARBA" id="ARBA00023136"/>
    </source>
</evidence>
<dbReference type="GO" id="GO:0005886">
    <property type="term" value="C:plasma membrane"/>
    <property type="evidence" value="ECO:0007669"/>
    <property type="project" value="UniProtKB-SubCell"/>
</dbReference>
<dbReference type="GO" id="GO:0005524">
    <property type="term" value="F:ATP binding"/>
    <property type="evidence" value="ECO:0007669"/>
    <property type="project" value="UniProtKB-KW"/>
</dbReference>
<evidence type="ECO:0000259" key="11">
    <source>
        <dbReference type="PROSITE" id="PS50929"/>
    </source>
</evidence>
<keyword evidence="7 9" id="KW-1133">Transmembrane helix</keyword>
<evidence type="ECO:0000256" key="9">
    <source>
        <dbReference type="SAM" id="Phobius"/>
    </source>
</evidence>
<evidence type="ECO:0000256" key="4">
    <source>
        <dbReference type="ARBA" id="ARBA00022692"/>
    </source>
</evidence>
<dbReference type="PROSITE" id="PS50929">
    <property type="entry name" value="ABC_TM1F"/>
    <property type="match status" value="1"/>
</dbReference>
<dbReference type="FunFam" id="1.20.1560.10:FF:000011">
    <property type="entry name" value="Multidrug ABC transporter ATP-binding protein"/>
    <property type="match status" value="1"/>
</dbReference>
<dbReference type="SUPFAM" id="SSF52540">
    <property type="entry name" value="P-loop containing nucleoside triphosphate hydrolases"/>
    <property type="match status" value="1"/>
</dbReference>
<feature type="domain" description="ABC transmembrane type-1" evidence="11">
    <location>
        <begin position="36"/>
        <end position="328"/>
    </location>
</feature>
<dbReference type="RefSeq" id="WP_091698821.1">
    <property type="nucleotide sequence ID" value="NZ_FOAK01000002.1"/>
</dbReference>
<protein>
    <submittedName>
        <fullName evidence="12">ATP-binding cassette, subfamily B</fullName>
    </submittedName>
</protein>
<dbReference type="STRING" id="190974.SAMN05216439_0921"/>
<evidence type="ECO:0000313" key="12">
    <source>
        <dbReference type="EMBL" id="SEK42656.1"/>
    </source>
</evidence>
<feature type="domain" description="ABC transporter" evidence="10">
    <location>
        <begin position="360"/>
        <end position="594"/>
    </location>
</feature>
<dbReference type="PANTHER" id="PTHR43394:SF1">
    <property type="entry name" value="ATP-BINDING CASSETTE SUB-FAMILY B MEMBER 10, MITOCHONDRIAL"/>
    <property type="match status" value="1"/>
</dbReference>
<dbReference type="InterPro" id="IPR027417">
    <property type="entry name" value="P-loop_NTPase"/>
</dbReference>
<evidence type="ECO:0000256" key="7">
    <source>
        <dbReference type="ARBA" id="ARBA00022989"/>
    </source>
</evidence>
<dbReference type="EMBL" id="FOAK01000002">
    <property type="protein sequence ID" value="SEK42656.1"/>
    <property type="molecule type" value="Genomic_DNA"/>
</dbReference>
<evidence type="ECO:0000256" key="2">
    <source>
        <dbReference type="ARBA" id="ARBA00022448"/>
    </source>
</evidence>
<dbReference type="GO" id="GO:0016887">
    <property type="term" value="F:ATP hydrolysis activity"/>
    <property type="evidence" value="ECO:0007669"/>
    <property type="project" value="InterPro"/>
</dbReference>
<evidence type="ECO:0000259" key="10">
    <source>
        <dbReference type="PROSITE" id="PS50893"/>
    </source>
</evidence>
<evidence type="ECO:0000313" key="13">
    <source>
        <dbReference type="Proteomes" id="UP000199506"/>
    </source>
</evidence>
<dbReference type="PANTHER" id="PTHR43394">
    <property type="entry name" value="ATP-DEPENDENT PERMEASE MDL1, MITOCHONDRIAL"/>
    <property type="match status" value="1"/>
</dbReference>
<dbReference type="SUPFAM" id="SSF90123">
    <property type="entry name" value="ABC transporter transmembrane region"/>
    <property type="match status" value="1"/>
</dbReference>
<dbReference type="InterPro" id="IPR017871">
    <property type="entry name" value="ABC_transporter-like_CS"/>
</dbReference>
<feature type="transmembrane region" description="Helical" evidence="9">
    <location>
        <begin position="82"/>
        <end position="102"/>
    </location>
</feature>
<evidence type="ECO:0000256" key="1">
    <source>
        <dbReference type="ARBA" id="ARBA00004651"/>
    </source>
</evidence>
<keyword evidence="6 12" id="KW-0067">ATP-binding</keyword>
<dbReference type="OrthoDB" id="121502at2157"/>
<dbReference type="PROSITE" id="PS50893">
    <property type="entry name" value="ABC_TRANSPORTER_2"/>
    <property type="match status" value="1"/>
</dbReference>
<sequence length="601" mass="68307">MSPRPIKRRPPEKAVDNKKAIMNILSILKGHKFKLALTIVCAVISTAFTIIAPLIIGKATTTIFNGINSISKHTGTMDFNTLFNLLTIVVILYIISSLFSYLQSFFLVEVSTKISYELRERLMDKILSLPMESVDENKRGDILSRITNDVDSLQHGITQSFLQLTTAVITLIGVFVMMLTINIWMTLATVILIPIAFLVIRSITKFSQSYFLKQLVFKGSLNGQIEETFTGHDIIRIFNQEEISMNKFESDNENWFDQEWKSQFYSSLNGPLMNFISNFTYVIIAVLGAIFVLQKAIAVGDILAFFQYTQSFTRPIQQITRVMNQIQTAMAASERIFEFLDYDDEENPSDKQLTEIKEGIAFENVSFSYTPNEKIIKNMTFDIKKGQKIAIVGETGAGKTTIVKLLMRFYEIDSGSIKIDGVDIEEYDKHSLRSHIGMVLQDSWLFSDTIESNIRYGNLDVSDHEIIKSSKQVYVDNFVRKLSDGYKTILNEDSDNISHGQKQLITIARTILSSKEVLILDEATSSVDTRTEKLIQKAMDKLMENKTSFIIAHRLSTIKNADKIIVIENGRIIEKGSHEELLRLKGYYYNTLNTQSEDSPI</sequence>
<evidence type="ECO:0000256" key="5">
    <source>
        <dbReference type="ARBA" id="ARBA00022741"/>
    </source>
</evidence>
<name>A0A1H7GWY0_9EURY</name>
<organism evidence="12 13">
    <name type="scientific">Methanobrevibacter gottschalkii</name>
    <dbReference type="NCBI Taxonomy" id="190974"/>
    <lineage>
        <taxon>Archaea</taxon>
        <taxon>Methanobacteriati</taxon>
        <taxon>Methanobacteriota</taxon>
        <taxon>Methanomada group</taxon>
        <taxon>Methanobacteria</taxon>
        <taxon>Methanobacteriales</taxon>
        <taxon>Methanobacteriaceae</taxon>
        <taxon>Methanobrevibacter</taxon>
    </lineage>
</organism>
<accession>A0A1H7GWY0</accession>
<dbReference type="CDD" id="cd03254">
    <property type="entry name" value="ABCC_Glucan_exporter_like"/>
    <property type="match status" value="1"/>
</dbReference>
<dbReference type="Gene3D" id="1.20.1560.10">
    <property type="entry name" value="ABC transporter type 1, transmembrane domain"/>
    <property type="match status" value="1"/>
</dbReference>
<dbReference type="InterPro" id="IPR003593">
    <property type="entry name" value="AAA+_ATPase"/>
</dbReference>
<comment type="subcellular location">
    <subcellularLocation>
        <location evidence="1">Cell membrane</location>
        <topology evidence="1">Multi-pass membrane protein</topology>
    </subcellularLocation>
</comment>
<keyword evidence="8 9" id="KW-0472">Membrane</keyword>
<dbReference type="Pfam" id="PF00005">
    <property type="entry name" value="ABC_tran"/>
    <property type="match status" value="1"/>
</dbReference>
<dbReference type="Pfam" id="PF00664">
    <property type="entry name" value="ABC_membrane"/>
    <property type="match status" value="1"/>
</dbReference>
<keyword evidence="5" id="KW-0547">Nucleotide-binding</keyword>
<dbReference type="InterPro" id="IPR036640">
    <property type="entry name" value="ABC1_TM_sf"/>
</dbReference>
<dbReference type="CDD" id="cd18547">
    <property type="entry name" value="ABC_6TM_Tm288_like"/>
    <property type="match status" value="1"/>
</dbReference>
<feature type="transmembrane region" description="Helical" evidence="9">
    <location>
        <begin position="187"/>
        <end position="204"/>
    </location>
</feature>
<dbReference type="InterPro" id="IPR011527">
    <property type="entry name" value="ABC1_TM_dom"/>
</dbReference>
<dbReference type="Gene3D" id="3.40.50.300">
    <property type="entry name" value="P-loop containing nucleotide triphosphate hydrolases"/>
    <property type="match status" value="1"/>
</dbReference>
<dbReference type="InterPro" id="IPR039421">
    <property type="entry name" value="Type_1_exporter"/>
</dbReference>
<dbReference type="AlphaFoldDB" id="A0A1H7GWY0"/>
<keyword evidence="4 9" id="KW-0812">Transmembrane</keyword>
<keyword evidence="2" id="KW-0813">Transport</keyword>
<keyword evidence="3" id="KW-1003">Cell membrane</keyword>
<evidence type="ECO:0000256" key="6">
    <source>
        <dbReference type="ARBA" id="ARBA00022840"/>
    </source>
</evidence>
<dbReference type="FunFam" id="3.40.50.300:FF:000287">
    <property type="entry name" value="Multidrug ABC transporter ATP-binding protein"/>
    <property type="match status" value="1"/>
</dbReference>
<reference evidence="12 13" key="1">
    <citation type="submission" date="2016-10" db="EMBL/GenBank/DDBJ databases">
        <authorList>
            <person name="de Groot N.N."/>
        </authorList>
    </citation>
    <scope>NUCLEOTIDE SEQUENCE [LARGE SCALE GENOMIC DNA]</scope>
    <source>
        <strain evidence="12 13">DSM 11978</strain>
    </source>
</reference>
<feature type="transmembrane region" description="Helical" evidence="9">
    <location>
        <begin position="161"/>
        <end position="181"/>
    </location>
</feature>
<gene>
    <name evidence="12" type="ORF">SAMN05216439_0921</name>
</gene>
<feature type="transmembrane region" description="Helical" evidence="9">
    <location>
        <begin position="272"/>
        <end position="293"/>
    </location>
</feature>
<dbReference type="PROSITE" id="PS00211">
    <property type="entry name" value="ABC_TRANSPORTER_1"/>
    <property type="match status" value="1"/>
</dbReference>
<proteinExistence type="predicted"/>
<dbReference type="GO" id="GO:0015421">
    <property type="term" value="F:ABC-type oligopeptide transporter activity"/>
    <property type="evidence" value="ECO:0007669"/>
    <property type="project" value="TreeGrafter"/>
</dbReference>
<dbReference type="InterPro" id="IPR003439">
    <property type="entry name" value="ABC_transporter-like_ATP-bd"/>
</dbReference>
<dbReference type="Proteomes" id="UP000199506">
    <property type="component" value="Unassembled WGS sequence"/>
</dbReference>